<dbReference type="Proteomes" id="UP000076959">
    <property type="component" value="Unassembled WGS sequence"/>
</dbReference>
<dbReference type="RefSeq" id="WP_245329099.1">
    <property type="nucleotide sequence ID" value="NZ_LUUB01000066.1"/>
</dbReference>
<keyword evidence="3" id="KW-1185">Reference proteome</keyword>
<proteinExistence type="predicted"/>
<protein>
    <submittedName>
        <fullName evidence="2">Uncharacterized protein</fullName>
    </submittedName>
</protein>
<feature type="compositionally biased region" description="Polar residues" evidence="1">
    <location>
        <begin position="50"/>
        <end position="65"/>
    </location>
</feature>
<feature type="compositionally biased region" description="Basic and acidic residues" evidence="1">
    <location>
        <begin position="9"/>
        <end position="33"/>
    </location>
</feature>
<name>A0A176YKX7_9BRAD</name>
<organism evidence="2 3">
    <name type="scientific">Bradyrhizobium centrolobii</name>
    <dbReference type="NCBI Taxonomy" id="1505087"/>
    <lineage>
        <taxon>Bacteria</taxon>
        <taxon>Pseudomonadati</taxon>
        <taxon>Pseudomonadota</taxon>
        <taxon>Alphaproteobacteria</taxon>
        <taxon>Hyphomicrobiales</taxon>
        <taxon>Nitrobacteraceae</taxon>
        <taxon>Bradyrhizobium</taxon>
    </lineage>
</organism>
<sequence>MNELFELFQSRERPHDNHGGQRDLLVDRSRRAEQGAATKAIARSVHEAASGTNQVSQNISGVTDATSETGHAAGLVLQSSGRTHSAFVDGVRAA</sequence>
<evidence type="ECO:0000256" key="1">
    <source>
        <dbReference type="SAM" id="MobiDB-lite"/>
    </source>
</evidence>
<comment type="caution">
    <text evidence="2">The sequence shown here is derived from an EMBL/GenBank/DDBJ whole genome shotgun (WGS) entry which is preliminary data.</text>
</comment>
<dbReference type="AlphaFoldDB" id="A0A176YKX7"/>
<feature type="region of interest" description="Disordered" evidence="1">
    <location>
        <begin position="1"/>
        <end position="65"/>
    </location>
</feature>
<dbReference type="STRING" id="1505087.AYJ54_17570"/>
<accession>A0A176YKX7</accession>
<evidence type="ECO:0000313" key="2">
    <source>
        <dbReference type="EMBL" id="OAF07664.1"/>
    </source>
</evidence>
<reference evidence="2 3" key="1">
    <citation type="submission" date="2016-03" db="EMBL/GenBank/DDBJ databases">
        <title>Draft Genome Sequence of the Strain BR 10245 (Bradyrhizobium sp.) isolated from nodules of Centrolobium paraense.</title>
        <authorList>
            <person name="Simoes-Araujo J.L.Sr."/>
            <person name="Barauna A.C."/>
            <person name="Silva K."/>
            <person name="Zilli J.E."/>
        </authorList>
    </citation>
    <scope>NUCLEOTIDE SEQUENCE [LARGE SCALE GENOMIC DNA]</scope>
    <source>
        <strain evidence="2 3">BR 10245</strain>
    </source>
</reference>
<evidence type="ECO:0000313" key="3">
    <source>
        <dbReference type="Proteomes" id="UP000076959"/>
    </source>
</evidence>
<dbReference type="EMBL" id="LUUB01000066">
    <property type="protein sequence ID" value="OAF07664.1"/>
    <property type="molecule type" value="Genomic_DNA"/>
</dbReference>
<gene>
    <name evidence="2" type="ORF">AYJ54_17570</name>
</gene>